<dbReference type="EMBL" id="HACA01006377">
    <property type="protein sequence ID" value="CDW23738.1"/>
    <property type="molecule type" value="Transcribed_RNA"/>
</dbReference>
<accession>A0A0K2TCK3</accession>
<name>A0A0K2TCK3_LEPSM</name>
<reference evidence="1" key="1">
    <citation type="submission" date="2014-05" db="EMBL/GenBank/DDBJ databases">
        <authorList>
            <person name="Chronopoulou M."/>
        </authorList>
    </citation>
    <scope>NUCLEOTIDE SEQUENCE</scope>
    <source>
        <tissue evidence="1">Whole organism</tissue>
    </source>
</reference>
<sequence>MVNYLLTNSKDK</sequence>
<organism evidence="1">
    <name type="scientific">Lepeophtheirus salmonis</name>
    <name type="common">Salmon louse</name>
    <name type="synonym">Caligus salmonis</name>
    <dbReference type="NCBI Taxonomy" id="72036"/>
    <lineage>
        <taxon>Eukaryota</taxon>
        <taxon>Metazoa</taxon>
        <taxon>Ecdysozoa</taxon>
        <taxon>Arthropoda</taxon>
        <taxon>Crustacea</taxon>
        <taxon>Multicrustacea</taxon>
        <taxon>Hexanauplia</taxon>
        <taxon>Copepoda</taxon>
        <taxon>Siphonostomatoida</taxon>
        <taxon>Caligidae</taxon>
        <taxon>Lepeophtheirus</taxon>
    </lineage>
</organism>
<proteinExistence type="predicted"/>
<protein>
    <submittedName>
        <fullName evidence="1">Uncharacterized protein</fullName>
    </submittedName>
</protein>
<evidence type="ECO:0000313" key="1">
    <source>
        <dbReference type="EMBL" id="CDW23738.1"/>
    </source>
</evidence>